<feature type="chain" id="PRO_5035284860" description="Transcription repressor" evidence="7">
    <location>
        <begin position="26"/>
        <end position="246"/>
    </location>
</feature>
<dbReference type="AlphaFoldDB" id="A0A8J6BG51"/>
<evidence type="ECO:0000256" key="6">
    <source>
        <dbReference type="RuleBase" id="RU367028"/>
    </source>
</evidence>
<dbReference type="Proteomes" id="UP000729402">
    <property type="component" value="Unassembled WGS sequence"/>
</dbReference>
<reference evidence="9" key="2">
    <citation type="submission" date="2021-02" db="EMBL/GenBank/DDBJ databases">
        <authorList>
            <person name="Kimball J.A."/>
            <person name="Haas M.W."/>
            <person name="Macchietto M."/>
            <person name="Kono T."/>
            <person name="Duquette J."/>
            <person name="Shao M."/>
        </authorList>
    </citation>
    <scope>NUCLEOTIDE SEQUENCE</scope>
    <source>
        <tissue evidence="9">Fresh leaf tissue</tissue>
    </source>
</reference>
<keyword evidence="2 6" id="KW-0678">Repressor</keyword>
<evidence type="ECO:0000313" key="9">
    <source>
        <dbReference type="EMBL" id="KAG8086594.1"/>
    </source>
</evidence>
<evidence type="ECO:0000256" key="4">
    <source>
        <dbReference type="ARBA" id="ARBA00023163"/>
    </source>
</evidence>
<keyword evidence="7" id="KW-0732">Signal</keyword>
<keyword evidence="3 6" id="KW-0805">Transcription regulation</keyword>
<dbReference type="GO" id="GO:0005634">
    <property type="term" value="C:nucleus"/>
    <property type="evidence" value="ECO:0007669"/>
    <property type="project" value="UniProtKB-SubCell"/>
</dbReference>
<keyword evidence="4 6" id="KW-0804">Transcription</keyword>
<reference evidence="9" key="1">
    <citation type="journal article" date="2021" name="bioRxiv">
        <title>Whole Genome Assembly and Annotation of Northern Wild Rice, Zizania palustris L., Supports a Whole Genome Duplication in the Zizania Genus.</title>
        <authorList>
            <person name="Haas M."/>
            <person name="Kono T."/>
            <person name="Macchietto M."/>
            <person name="Millas R."/>
            <person name="McGilp L."/>
            <person name="Shao M."/>
            <person name="Duquette J."/>
            <person name="Hirsch C.N."/>
            <person name="Kimball J."/>
        </authorList>
    </citation>
    <scope>NUCLEOTIDE SEQUENCE</scope>
    <source>
        <tissue evidence="9">Fresh leaf tissue</tissue>
    </source>
</reference>
<keyword evidence="10" id="KW-1185">Reference proteome</keyword>
<organism evidence="9 10">
    <name type="scientific">Zizania palustris</name>
    <name type="common">Northern wild rice</name>
    <dbReference type="NCBI Taxonomy" id="103762"/>
    <lineage>
        <taxon>Eukaryota</taxon>
        <taxon>Viridiplantae</taxon>
        <taxon>Streptophyta</taxon>
        <taxon>Embryophyta</taxon>
        <taxon>Tracheophyta</taxon>
        <taxon>Spermatophyta</taxon>
        <taxon>Magnoliopsida</taxon>
        <taxon>Liliopsida</taxon>
        <taxon>Poales</taxon>
        <taxon>Poaceae</taxon>
        <taxon>BOP clade</taxon>
        <taxon>Oryzoideae</taxon>
        <taxon>Oryzeae</taxon>
        <taxon>Zizaniinae</taxon>
        <taxon>Zizania</taxon>
    </lineage>
</organism>
<comment type="function">
    <text evidence="6">Transcriptional repressor that regulates multiple aspects of plant growth and development.</text>
</comment>
<dbReference type="InterPro" id="IPR038933">
    <property type="entry name" value="Ovate"/>
</dbReference>
<protein>
    <recommendedName>
        <fullName evidence="6">Transcription repressor</fullName>
    </recommendedName>
    <alternativeName>
        <fullName evidence="6">Ovate family protein</fullName>
    </alternativeName>
</protein>
<dbReference type="PANTHER" id="PTHR33057">
    <property type="entry name" value="TRANSCRIPTION REPRESSOR OFP7-RELATED"/>
    <property type="match status" value="1"/>
</dbReference>
<feature type="signal peptide" evidence="7">
    <location>
        <begin position="1"/>
        <end position="25"/>
    </location>
</feature>
<dbReference type="InterPro" id="IPR006458">
    <property type="entry name" value="Ovate_C"/>
</dbReference>
<name>A0A8J6BG51_ZIZPA</name>
<accession>A0A8J6BG51</accession>
<evidence type="ECO:0000256" key="1">
    <source>
        <dbReference type="ARBA" id="ARBA00004123"/>
    </source>
</evidence>
<evidence type="ECO:0000256" key="2">
    <source>
        <dbReference type="ARBA" id="ARBA00022491"/>
    </source>
</evidence>
<sequence length="246" mass="26451">MAVKKKTRLALTSLLFRNSSSSCAAAGLPCACSYCSSTFPCSMSSAASFLSSAWQWPSCKQPRTHSFRHPHHHQQQTMMKTMNSAYSADSACFSANSFASLDSFSSSTCVTACEVSAGPAAVEAEADAVVCALRSDRLFFDPDVSPVAATSVLINKAATKKKKKKKVEVKEFDGVTAMSIESSNPYGDFRASMEAMVARHGSGAKDWRWLEEMLGWYLRVNAKSTHGLVVRAFVDLLVAASSASPS</sequence>
<evidence type="ECO:0000256" key="7">
    <source>
        <dbReference type="SAM" id="SignalP"/>
    </source>
</evidence>
<dbReference type="Pfam" id="PF04844">
    <property type="entry name" value="Ovate"/>
    <property type="match status" value="1"/>
</dbReference>
<comment type="caution">
    <text evidence="9">The sequence shown here is derived from an EMBL/GenBank/DDBJ whole genome shotgun (WGS) entry which is preliminary data.</text>
</comment>
<evidence type="ECO:0000256" key="3">
    <source>
        <dbReference type="ARBA" id="ARBA00023015"/>
    </source>
</evidence>
<dbReference type="OrthoDB" id="683906at2759"/>
<evidence type="ECO:0000259" key="8">
    <source>
        <dbReference type="PROSITE" id="PS51754"/>
    </source>
</evidence>
<proteinExistence type="predicted"/>
<dbReference type="EMBL" id="JAAALK010000082">
    <property type="protein sequence ID" value="KAG8086594.1"/>
    <property type="molecule type" value="Genomic_DNA"/>
</dbReference>
<feature type="domain" description="OVATE" evidence="8">
    <location>
        <begin position="178"/>
        <end position="239"/>
    </location>
</feature>
<dbReference type="PROSITE" id="PS51754">
    <property type="entry name" value="OVATE"/>
    <property type="match status" value="1"/>
</dbReference>
<evidence type="ECO:0000256" key="5">
    <source>
        <dbReference type="ARBA" id="ARBA00023242"/>
    </source>
</evidence>
<dbReference type="GO" id="GO:0045892">
    <property type="term" value="P:negative regulation of DNA-templated transcription"/>
    <property type="evidence" value="ECO:0007669"/>
    <property type="project" value="UniProtKB-UniRule"/>
</dbReference>
<evidence type="ECO:0000313" key="10">
    <source>
        <dbReference type="Proteomes" id="UP000729402"/>
    </source>
</evidence>
<keyword evidence="5 6" id="KW-0539">Nucleus</keyword>
<comment type="subcellular location">
    <subcellularLocation>
        <location evidence="1 6">Nucleus</location>
    </subcellularLocation>
</comment>
<dbReference type="PANTHER" id="PTHR33057:SF89">
    <property type="entry name" value="TRANSCRIPTION REPRESSOR"/>
    <property type="match status" value="1"/>
</dbReference>
<dbReference type="NCBIfam" id="TIGR01568">
    <property type="entry name" value="A_thal_3678"/>
    <property type="match status" value="1"/>
</dbReference>
<gene>
    <name evidence="9" type="ORF">GUJ93_ZPchr0010g8040</name>
</gene>